<dbReference type="AlphaFoldDB" id="A0A7E4VGD0"/>
<evidence type="ECO:0000313" key="1">
    <source>
        <dbReference type="Proteomes" id="UP000492821"/>
    </source>
</evidence>
<sequence length="106" mass="11114">MIIPAVLSEIIGDQELGQGIGVVGEQEMQLGSRVVSLFDIDIGEIAMEAGITAEFAERSGGDGLGPFEDGIDEVEAEIGGFGVGLGYVGWEEGKELEFGGWKDIPL</sequence>
<dbReference type="WBParaSite" id="Pan_g20566.t1">
    <property type="protein sequence ID" value="Pan_g20566.t1"/>
    <property type="gene ID" value="Pan_g20566"/>
</dbReference>
<dbReference type="Proteomes" id="UP000492821">
    <property type="component" value="Unassembled WGS sequence"/>
</dbReference>
<reference evidence="1" key="1">
    <citation type="journal article" date="2013" name="Genetics">
        <title>The draft genome and transcriptome of Panagrellus redivivus are shaped by the harsh demands of a free-living lifestyle.</title>
        <authorList>
            <person name="Srinivasan J."/>
            <person name="Dillman A.R."/>
            <person name="Macchietto M.G."/>
            <person name="Heikkinen L."/>
            <person name="Lakso M."/>
            <person name="Fracchia K.M."/>
            <person name="Antoshechkin I."/>
            <person name="Mortazavi A."/>
            <person name="Wong G."/>
            <person name="Sternberg P.W."/>
        </authorList>
    </citation>
    <scope>NUCLEOTIDE SEQUENCE [LARGE SCALE GENOMIC DNA]</scope>
    <source>
        <strain evidence="1">MT8872</strain>
    </source>
</reference>
<keyword evidence="1" id="KW-1185">Reference proteome</keyword>
<evidence type="ECO:0000313" key="2">
    <source>
        <dbReference type="WBParaSite" id="Pan_g20566.t1"/>
    </source>
</evidence>
<accession>A0A7E4VGD0</accession>
<protein>
    <submittedName>
        <fullName evidence="2">Uncharacterized protein</fullName>
    </submittedName>
</protein>
<name>A0A7E4VGD0_PANRE</name>
<proteinExistence type="predicted"/>
<organism evidence="1 2">
    <name type="scientific">Panagrellus redivivus</name>
    <name type="common">Microworm</name>
    <dbReference type="NCBI Taxonomy" id="6233"/>
    <lineage>
        <taxon>Eukaryota</taxon>
        <taxon>Metazoa</taxon>
        <taxon>Ecdysozoa</taxon>
        <taxon>Nematoda</taxon>
        <taxon>Chromadorea</taxon>
        <taxon>Rhabditida</taxon>
        <taxon>Tylenchina</taxon>
        <taxon>Panagrolaimomorpha</taxon>
        <taxon>Panagrolaimoidea</taxon>
        <taxon>Panagrolaimidae</taxon>
        <taxon>Panagrellus</taxon>
    </lineage>
</organism>
<reference evidence="2" key="2">
    <citation type="submission" date="2020-10" db="UniProtKB">
        <authorList>
            <consortium name="WormBaseParasite"/>
        </authorList>
    </citation>
    <scope>IDENTIFICATION</scope>
</reference>